<accession>A0ACB8QIM7</accession>
<sequence>MKLSIFTALLFVATAAAAPAAYISNDRDWKRVPTGELDAARRSPPNHDWRRADPDHGTDWKRDQA</sequence>
<evidence type="ECO:0000313" key="2">
    <source>
        <dbReference type="Proteomes" id="UP000814128"/>
    </source>
</evidence>
<evidence type="ECO:0000313" key="1">
    <source>
        <dbReference type="EMBL" id="KAI0031659.1"/>
    </source>
</evidence>
<dbReference type="Proteomes" id="UP000814128">
    <property type="component" value="Unassembled WGS sequence"/>
</dbReference>
<dbReference type="EMBL" id="MU273571">
    <property type="protein sequence ID" value="KAI0031659.1"/>
    <property type="molecule type" value="Genomic_DNA"/>
</dbReference>
<proteinExistence type="predicted"/>
<protein>
    <submittedName>
        <fullName evidence="1">Uncharacterized protein</fullName>
    </submittedName>
</protein>
<keyword evidence="2" id="KW-1185">Reference proteome</keyword>
<organism evidence="1 2">
    <name type="scientific">Vararia minispora EC-137</name>
    <dbReference type="NCBI Taxonomy" id="1314806"/>
    <lineage>
        <taxon>Eukaryota</taxon>
        <taxon>Fungi</taxon>
        <taxon>Dikarya</taxon>
        <taxon>Basidiomycota</taxon>
        <taxon>Agaricomycotina</taxon>
        <taxon>Agaricomycetes</taxon>
        <taxon>Russulales</taxon>
        <taxon>Lachnocladiaceae</taxon>
        <taxon>Vararia</taxon>
    </lineage>
</organism>
<gene>
    <name evidence="1" type="ORF">K488DRAFT_86576</name>
</gene>
<comment type="caution">
    <text evidence="1">The sequence shown here is derived from an EMBL/GenBank/DDBJ whole genome shotgun (WGS) entry which is preliminary data.</text>
</comment>
<reference evidence="1" key="2">
    <citation type="journal article" date="2022" name="New Phytol.">
        <title>Evolutionary transition to the ectomycorrhizal habit in the genomes of a hyperdiverse lineage of mushroom-forming fungi.</title>
        <authorList>
            <person name="Looney B."/>
            <person name="Miyauchi S."/>
            <person name="Morin E."/>
            <person name="Drula E."/>
            <person name="Courty P.E."/>
            <person name="Kohler A."/>
            <person name="Kuo A."/>
            <person name="LaButti K."/>
            <person name="Pangilinan J."/>
            <person name="Lipzen A."/>
            <person name="Riley R."/>
            <person name="Andreopoulos W."/>
            <person name="He G."/>
            <person name="Johnson J."/>
            <person name="Nolan M."/>
            <person name="Tritt A."/>
            <person name="Barry K.W."/>
            <person name="Grigoriev I.V."/>
            <person name="Nagy L.G."/>
            <person name="Hibbett D."/>
            <person name="Henrissat B."/>
            <person name="Matheny P.B."/>
            <person name="Labbe J."/>
            <person name="Martin F.M."/>
        </authorList>
    </citation>
    <scope>NUCLEOTIDE SEQUENCE</scope>
    <source>
        <strain evidence="1">EC-137</strain>
    </source>
</reference>
<name>A0ACB8QIM7_9AGAM</name>
<reference evidence="1" key="1">
    <citation type="submission" date="2021-02" db="EMBL/GenBank/DDBJ databases">
        <authorList>
            <consortium name="DOE Joint Genome Institute"/>
            <person name="Ahrendt S."/>
            <person name="Looney B.P."/>
            <person name="Miyauchi S."/>
            <person name="Morin E."/>
            <person name="Drula E."/>
            <person name="Courty P.E."/>
            <person name="Chicoki N."/>
            <person name="Fauchery L."/>
            <person name="Kohler A."/>
            <person name="Kuo A."/>
            <person name="Labutti K."/>
            <person name="Pangilinan J."/>
            <person name="Lipzen A."/>
            <person name="Riley R."/>
            <person name="Andreopoulos W."/>
            <person name="He G."/>
            <person name="Johnson J."/>
            <person name="Barry K.W."/>
            <person name="Grigoriev I.V."/>
            <person name="Nagy L."/>
            <person name="Hibbett D."/>
            <person name="Henrissat B."/>
            <person name="Matheny P.B."/>
            <person name="Labbe J."/>
            <person name="Martin F."/>
        </authorList>
    </citation>
    <scope>NUCLEOTIDE SEQUENCE</scope>
    <source>
        <strain evidence="1">EC-137</strain>
    </source>
</reference>